<organism evidence="2 3">
    <name type="scientific">Microbacterium memoriense</name>
    <dbReference type="NCBI Taxonomy" id="2978350"/>
    <lineage>
        <taxon>Bacteria</taxon>
        <taxon>Bacillati</taxon>
        <taxon>Actinomycetota</taxon>
        <taxon>Actinomycetes</taxon>
        <taxon>Micrococcales</taxon>
        <taxon>Microbacteriaceae</taxon>
        <taxon>Microbacterium</taxon>
    </lineage>
</organism>
<dbReference type="RefSeq" id="WP_261606533.1">
    <property type="nucleotide sequence ID" value="NZ_JAODOR010000007.1"/>
</dbReference>
<protein>
    <submittedName>
        <fullName evidence="2">DUF4012 domain-containing protein</fullName>
    </submittedName>
</protein>
<gene>
    <name evidence="2" type="ORF">N4R40_06405</name>
</gene>
<keyword evidence="1" id="KW-0472">Membrane</keyword>
<dbReference type="EMBL" id="JAODOR010000007">
    <property type="protein sequence ID" value="MCT9001994.1"/>
    <property type="molecule type" value="Genomic_DNA"/>
</dbReference>
<keyword evidence="1" id="KW-0812">Transmembrane</keyword>
<dbReference type="InterPro" id="IPR025101">
    <property type="entry name" value="DUF4012"/>
</dbReference>
<accession>A0ABT2PDW3</accession>
<evidence type="ECO:0000313" key="2">
    <source>
        <dbReference type="EMBL" id="MCT9001994.1"/>
    </source>
</evidence>
<name>A0ABT2PDW3_9MICO</name>
<comment type="caution">
    <text evidence="2">The sequence shown here is derived from an EMBL/GenBank/DDBJ whole genome shotgun (WGS) entry which is preliminary data.</text>
</comment>
<feature type="transmembrane region" description="Helical" evidence="1">
    <location>
        <begin position="28"/>
        <end position="48"/>
    </location>
</feature>
<dbReference type="Proteomes" id="UP001300496">
    <property type="component" value="Unassembled WGS sequence"/>
</dbReference>
<keyword evidence="3" id="KW-1185">Reference proteome</keyword>
<sequence>MQIESRRAARAARAGGESARRRRNHGRAWLIVALIAIVLLGAVSWLAFRALTVKTDLEAAQALVSNLDDGLPLDERLAEVGALAQSASTASNDPLWRAAEFVPLAGENLRAVRLASEMLDMLANNVATPILALKSEPAGGSLIASMLPILEERTPAIAQLSDEIEAVRASTALVGPVRSGLDQIGEITSSAVPLLEVAPDLLGADGPKSYLLVFQNNAESLPLGGSAASQTLISVDAGNLAIVQQASSASFQEGIPVDVAVDQSALDLYSRYLIDHVNTATSRPDFPTAAQIIRAFWNRDINPSHVDGVISIDPIALGRILLSTGPIVVGDVEVNSGNAVPVLLSDVYRWWNPYASPAEALKSDAFFAGVAETVFAKLSSGEFDLKDMAWAVNESIAQGDIMVWTDDPEVGQFLAGQRVAGTLPTDNSLSTAVGVFFRDTSASKIDYYMNSGVTLAMSCDAGLATFSASVQLHLDISQEDANRLPPYVKSAPWGSSKFRTEVFIYGPPGTTFVEASVDGRDLQPTRTDITDLGRPVAAFEVFLKPSESGTVTASFAGAGEFGPLELRSTPMIRTTQATIEGGCTG</sequence>
<evidence type="ECO:0000313" key="3">
    <source>
        <dbReference type="Proteomes" id="UP001300496"/>
    </source>
</evidence>
<keyword evidence="1" id="KW-1133">Transmembrane helix</keyword>
<evidence type="ECO:0000256" key="1">
    <source>
        <dbReference type="SAM" id="Phobius"/>
    </source>
</evidence>
<reference evidence="2 3" key="1">
    <citation type="journal article" date="2024" name="Int. J. Syst. Evol. Microbiol.">
        <title>Microbacterium memoriense sp. nov., a member of the Actinomycetota from marine beach sediment of the north coast of Portugal.</title>
        <authorList>
            <person name="Santos J.D.N.D."/>
            <person name="Klimek D."/>
            <person name="Calusinska M."/>
            <person name="Lobo-da-Cunha A."/>
            <person name="Catita J."/>
            <person name="Goncalves H."/>
            <person name="Gonzalez I."/>
            <person name="Lage O.M."/>
        </authorList>
    </citation>
    <scope>NUCLEOTIDE SEQUENCE [LARGE SCALE GENOMIC DNA]</scope>
    <source>
        <strain evidence="2 3">PMIC_1C1B</strain>
    </source>
</reference>
<dbReference type="Pfam" id="PF13196">
    <property type="entry name" value="DUF4012"/>
    <property type="match status" value="1"/>
</dbReference>
<proteinExistence type="predicted"/>